<evidence type="ECO:0000313" key="2">
    <source>
        <dbReference type="EMBL" id="OUO02915.1"/>
    </source>
</evidence>
<dbReference type="EMBL" id="QRZG01000004">
    <property type="protein sequence ID" value="RGV58014.1"/>
    <property type="molecule type" value="Genomic_DNA"/>
</dbReference>
<protein>
    <recommendedName>
        <fullName evidence="10">DUF4890 domain-containing protein</fullName>
    </recommendedName>
</protein>
<proteinExistence type="predicted"/>
<dbReference type="EMBL" id="QRWP01000001">
    <property type="protein sequence ID" value="RGT35510.1"/>
    <property type="molecule type" value="Genomic_DNA"/>
</dbReference>
<evidence type="ECO:0000313" key="7">
    <source>
        <dbReference type="Proteomes" id="UP000196587"/>
    </source>
</evidence>
<name>A0A1Y4JWQ3_9BACE</name>
<sequence length="117" mass="13176">MKRLGLTLVAAVCLAASTFAAGNQPTTARWEGNINVNKLSKYLNLSANQQEEVTNICEYFDEQMSRATSSKKNQEKLLRNAVYGNLKLMKRTLNEKQYSDYAKVLNVTLQNKGIEVK</sequence>
<dbReference type="EMBL" id="NFII01000001">
    <property type="protein sequence ID" value="OUO02915.1"/>
    <property type="molecule type" value="Genomic_DNA"/>
</dbReference>
<feature type="signal peptide" evidence="1">
    <location>
        <begin position="1"/>
        <end position="20"/>
    </location>
</feature>
<evidence type="ECO:0000313" key="3">
    <source>
        <dbReference type="EMBL" id="OUP33702.1"/>
    </source>
</evidence>
<evidence type="ECO:0000313" key="4">
    <source>
        <dbReference type="EMBL" id="RGT35510.1"/>
    </source>
</evidence>
<dbReference type="Proteomes" id="UP000284366">
    <property type="component" value="Unassembled WGS sequence"/>
</dbReference>
<accession>A0A1Y4JWQ3</accession>
<gene>
    <name evidence="3" type="ORF">B5F24_11010</name>
    <name evidence="2" type="ORF">B5F97_00380</name>
    <name evidence="5" type="ORF">DWW09_03790</name>
    <name evidence="4" type="ORF">DWX38_00630</name>
</gene>
<keyword evidence="1" id="KW-0732">Signal</keyword>
<organism evidence="3 7">
    <name type="scientific">Bacteroides clarus</name>
    <dbReference type="NCBI Taxonomy" id="626929"/>
    <lineage>
        <taxon>Bacteria</taxon>
        <taxon>Pseudomonadati</taxon>
        <taxon>Bacteroidota</taxon>
        <taxon>Bacteroidia</taxon>
        <taxon>Bacteroidales</taxon>
        <taxon>Bacteroidaceae</taxon>
        <taxon>Bacteroides</taxon>
    </lineage>
</organism>
<dbReference type="Proteomes" id="UP000285159">
    <property type="component" value="Unassembled WGS sequence"/>
</dbReference>
<dbReference type="EMBL" id="NFKE01000007">
    <property type="protein sequence ID" value="OUP33702.1"/>
    <property type="molecule type" value="Genomic_DNA"/>
</dbReference>
<evidence type="ECO:0000313" key="8">
    <source>
        <dbReference type="Proteomes" id="UP000284366"/>
    </source>
</evidence>
<evidence type="ECO:0000313" key="5">
    <source>
        <dbReference type="EMBL" id="RGV58014.1"/>
    </source>
</evidence>
<dbReference type="GeneID" id="61676796"/>
<dbReference type="AlphaFoldDB" id="A0A1Y4JWQ3"/>
<dbReference type="Proteomes" id="UP000196587">
    <property type="component" value="Unassembled WGS sequence"/>
</dbReference>
<reference evidence="3" key="2">
    <citation type="journal article" date="2018" name="BMC Genomics">
        <title>Whole genome sequencing and function prediction of 133 gut anaerobes isolated from chicken caecum in pure cultures.</title>
        <authorList>
            <person name="Medvecky M."/>
            <person name="Cejkova D."/>
            <person name="Polansky O."/>
            <person name="Karasova D."/>
            <person name="Kubasova T."/>
            <person name="Cizek A."/>
            <person name="Rychlik I."/>
        </authorList>
    </citation>
    <scope>NUCLEOTIDE SEQUENCE</scope>
    <source>
        <strain evidence="3">An189</strain>
        <strain evidence="2">An43</strain>
    </source>
</reference>
<evidence type="ECO:0000313" key="6">
    <source>
        <dbReference type="Proteomes" id="UP000195386"/>
    </source>
</evidence>
<dbReference type="RefSeq" id="WP_009122706.1">
    <property type="nucleotide sequence ID" value="NZ_CABIZW010000002.1"/>
</dbReference>
<evidence type="ECO:0000256" key="1">
    <source>
        <dbReference type="SAM" id="SignalP"/>
    </source>
</evidence>
<reference evidence="6 7" key="1">
    <citation type="submission" date="2017-04" db="EMBL/GenBank/DDBJ databases">
        <title>Function of individual gut microbiota members based on whole genome sequencing of pure cultures obtained from chicken caecum.</title>
        <authorList>
            <person name="Medvecky M."/>
            <person name="Cejkova D."/>
            <person name="Polansky O."/>
            <person name="Karasova D."/>
            <person name="Kubasova T."/>
            <person name="Cizek A."/>
            <person name="Rychlik I."/>
        </authorList>
    </citation>
    <scope>NUCLEOTIDE SEQUENCE [LARGE SCALE GENOMIC DNA]</scope>
    <source>
        <strain evidence="7">An189</strain>
        <strain evidence="6">An43</strain>
    </source>
</reference>
<comment type="caution">
    <text evidence="3">The sequence shown here is derived from an EMBL/GenBank/DDBJ whole genome shotgun (WGS) entry which is preliminary data.</text>
</comment>
<feature type="chain" id="PRO_5011009739" description="DUF4890 domain-containing protein" evidence="1">
    <location>
        <begin position="21"/>
        <end position="117"/>
    </location>
</feature>
<dbReference type="Proteomes" id="UP000195386">
    <property type="component" value="Unassembled WGS sequence"/>
</dbReference>
<evidence type="ECO:0000313" key="9">
    <source>
        <dbReference type="Proteomes" id="UP000285159"/>
    </source>
</evidence>
<reference evidence="8 9" key="3">
    <citation type="submission" date="2018-08" db="EMBL/GenBank/DDBJ databases">
        <title>A genome reference for cultivated species of the human gut microbiota.</title>
        <authorList>
            <person name="Zou Y."/>
            <person name="Xue W."/>
            <person name="Luo G."/>
        </authorList>
    </citation>
    <scope>NUCLEOTIDE SEQUENCE [LARGE SCALE GENOMIC DNA]</scope>
    <source>
        <strain evidence="5 8">AF14-27</strain>
        <strain evidence="4 9">AF19-1AC</strain>
    </source>
</reference>
<evidence type="ECO:0008006" key="10">
    <source>
        <dbReference type="Google" id="ProtNLM"/>
    </source>
</evidence>